<protein>
    <submittedName>
        <fullName evidence="3">GNAT family N-acetyltransferase</fullName>
    </submittedName>
</protein>
<keyword evidence="1 3" id="KW-0808">Transferase</keyword>
<name>A0A5B7TTT6_9FLAO</name>
<dbReference type="PANTHER" id="PTHR13947:SF37">
    <property type="entry name" value="LD18367P"/>
    <property type="match status" value="1"/>
</dbReference>
<dbReference type="Pfam" id="PF00583">
    <property type="entry name" value="Acetyltransf_1"/>
    <property type="match status" value="1"/>
</dbReference>
<dbReference type="RefSeq" id="WP_138950519.1">
    <property type="nucleotide sequence ID" value="NZ_CP040749.1"/>
</dbReference>
<dbReference type="OrthoDB" id="1431064at2"/>
<evidence type="ECO:0000313" key="4">
    <source>
        <dbReference type="Proteomes" id="UP000306229"/>
    </source>
</evidence>
<gene>
    <name evidence="3" type="ORF">FF125_14940</name>
</gene>
<accession>A0A5B7TTT6</accession>
<dbReference type="InterPro" id="IPR016181">
    <property type="entry name" value="Acyl_CoA_acyltransferase"/>
</dbReference>
<evidence type="ECO:0000313" key="3">
    <source>
        <dbReference type="EMBL" id="QCX39678.1"/>
    </source>
</evidence>
<dbReference type="Gene3D" id="3.40.630.30">
    <property type="match status" value="1"/>
</dbReference>
<dbReference type="InterPro" id="IPR050769">
    <property type="entry name" value="NAT_camello-type"/>
</dbReference>
<organism evidence="3 4">
    <name type="scientific">Aureibaculum algae</name>
    <dbReference type="NCBI Taxonomy" id="2584122"/>
    <lineage>
        <taxon>Bacteria</taxon>
        <taxon>Pseudomonadati</taxon>
        <taxon>Bacteroidota</taxon>
        <taxon>Flavobacteriia</taxon>
        <taxon>Flavobacteriales</taxon>
        <taxon>Flavobacteriaceae</taxon>
        <taxon>Aureibaculum</taxon>
    </lineage>
</organism>
<reference evidence="3 4" key="1">
    <citation type="submission" date="2019-05" db="EMBL/GenBank/DDBJ databases">
        <title>Algicella ahnfeltiae gen. nov., sp. nov., a novel marine bacterium of the family Flavobacteriaceae isolated from a red alga.</title>
        <authorList>
            <person name="Nedashkovskaya O.I."/>
            <person name="Kukhlevskiy A.D."/>
            <person name="Kim S.-G."/>
            <person name="Zhukova N.V."/>
            <person name="Mikhailov V.V."/>
        </authorList>
    </citation>
    <scope>NUCLEOTIDE SEQUENCE [LARGE SCALE GENOMIC DNA]</scope>
    <source>
        <strain evidence="3 4">10Alg115</strain>
    </source>
</reference>
<evidence type="ECO:0000256" key="1">
    <source>
        <dbReference type="ARBA" id="ARBA00022679"/>
    </source>
</evidence>
<evidence type="ECO:0000259" key="2">
    <source>
        <dbReference type="PROSITE" id="PS51186"/>
    </source>
</evidence>
<dbReference type="AlphaFoldDB" id="A0A5B7TTT6"/>
<proteinExistence type="predicted"/>
<dbReference type="PANTHER" id="PTHR13947">
    <property type="entry name" value="GNAT FAMILY N-ACETYLTRANSFERASE"/>
    <property type="match status" value="1"/>
</dbReference>
<feature type="domain" description="N-acetyltransferase" evidence="2">
    <location>
        <begin position="14"/>
        <end position="152"/>
    </location>
</feature>
<dbReference type="KEGG" id="fbe:FF125_14940"/>
<dbReference type="SUPFAM" id="SSF55729">
    <property type="entry name" value="Acyl-CoA N-acyltransferases (Nat)"/>
    <property type="match status" value="1"/>
</dbReference>
<dbReference type="GO" id="GO:0008080">
    <property type="term" value="F:N-acetyltransferase activity"/>
    <property type="evidence" value="ECO:0007669"/>
    <property type="project" value="InterPro"/>
</dbReference>
<dbReference type="Proteomes" id="UP000306229">
    <property type="component" value="Chromosome"/>
</dbReference>
<dbReference type="InterPro" id="IPR000182">
    <property type="entry name" value="GNAT_dom"/>
</dbReference>
<dbReference type="EMBL" id="CP040749">
    <property type="protein sequence ID" value="QCX39678.1"/>
    <property type="molecule type" value="Genomic_DNA"/>
</dbReference>
<sequence length="152" mass="18018">MEIEIIPYEDRYKTYFRDLNIAWLKKHFYVEDHDSDVLENAKEYIIDNGGFIFFALINNKIAGTVALMNEKEGFELSKMAVIPEFQGFKIGQQLMHYCIDFAKNKGWKKLIIYSSTILENAIYIYRKFGFKEVELEKDCPYLRSDIKMVLEL</sequence>
<keyword evidence="4" id="KW-1185">Reference proteome</keyword>
<dbReference type="CDD" id="cd04301">
    <property type="entry name" value="NAT_SF"/>
    <property type="match status" value="1"/>
</dbReference>
<dbReference type="PROSITE" id="PS51186">
    <property type="entry name" value="GNAT"/>
    <property type="match status" value="1"/>
</dbReference>